<evidence type="ECO:0000256" key="7">
    <source>
        <dbReference type="ARBA" id="ARBA00022692"/>
    </source>
</evidence>
<dbReference type="InterPro" id="IPR035570">
    <property type="entry name" value="UPF0234_N"/>
</dbReference>
<dbReference type="InterPro" id="IPR000642">
    <property type="entry name" value="Peptidase_M41"/>
</dbReference>
<dbReference type="SMART" id="SM00382">
    <property type="entry name" value="AAA"/>
    <property type="match status" value="1"/>
</dbReference>
<name>A0AAE0VLN3_9BIVA</name>
<dbReference type="HAMAP" id="MF_00632">
    <property type="entry name" value="UPF0234"/>
    <property type="match status" value="1"/>
</dbReference>
<keyword evidence="13" id="KW-1133">Transmembrane helix</keyword>
<dbReference type="InterPro" id="IPR003960">
    <property type="entry name" value="ATPase_AAA_CS"/>
</dbReference>
<dbReference type="SUPFAM" id="SSF52540">
    <property type="entry name" value="P-loop containing nucleoside triphosphate hydrolases"/>
    <property type="match status" value="1"/>
</dbReference>
<dbReference type="GO" id="GO:0005524">
    <property type="term" value="F:ATP binding"/>
    <property type="evidence" value="ECO:0007669"/>
    <property type="project" value="UniProtKB-KW"/>
</dbReference>
<keyword evidence="14" id="KW-0482">Metalloprotease</keyword>
<dbReference type="Gene3D" id="1.10.8.60">
    <property type="match status" value="1"/>
</dbReference>
<dbReference type="Pfam" id="PF04461">
    <property type="entry name" value="YajQ"/>
    <property type="match status" value="1"/>
</dbReference>
<evidence type="ECO:0000256" key="15">
    <source>
        <dbReference type="ARBA" id="ARBA00023136"/>
    </source>
</evidence>
<dbReference type="GO" id="GO:0004553">
    <property type="term" value="F:hydrolase activity, hydrolyzing O-glycosyl compounds"/>
    <property type="evidence" value="ECO:0007669"/>
    <property type="project" value="InterPro"/>
</dbReference>
<protein>
    <recommendedName>
        <fullName evidence="19">AAA+ ATPase domain-containing protein</fullName>
    </recommendedName>
</protein>
<keyword evidence="15" id="KW-0472">Membrane</keyword>
<reference evidence="20" key="1">
    <citation type="journal article" date="2021" name="Genome Biol. Evol.">
        <title>A High-Quality Reference Genome for a Parasitic Bivalve with Doubly Uniparental Inheritance (Bivalvia: Unionida).</title>
        <authorList>
            <person name="Smith C.H."/>
        </authorList>
    </citation>
    <scope>NUCLEOTIDE SEQUENCE</scope>
    <source>
        <strain evidence="20">CHS0354</strain>
    </source>
</reference>
<dbReference type="Pfam" id="PF01434">
    <property type="entry name" value="Peptidase_M41"/>
    <property type="match status" value="1"/>
</dbReference>
<dbReference type="Proteomes" id="UP001195483">
    <property type="component" value="Unassembled WGS sequence"/>
</dbReference>
<evidence type="ECO:0000259" key="19">
    <source>
        <dbReference type="SMART" id="SM00382"/>
    </source>
</evidence>
<dbReference type="CDD" id="cd19501">
    <property type="entry name" value="RecA-like_FtsH"/>
    <property type="match status" value="1"/>
</dbReference>
<comment type="similarity">
    <text evidence="17">Belongs to the YajQ family.</text>
</comment>
<dbReference type="InterPro" id="IPR001764">
    <property type="entry name" value="Glyco_hydro_3_N"/>
</dbReference>
<dbReference type="Gene3D" id="1.20.58.760">
    <property type="entry name" value="Peptidase M41"/>
    <property type="match status" value="1"/>
</dbReference>
<dbReference type="HAMAP" id="MF_01458">
    <property type="entry name" value="FtsH"/>
    <property type="match status" value="1"/>
</dbReference>
<dbReference type="InterPro" id="IPR007551">
    <property type="entry name" value="YajQ/Smlt4090-like"/>
</dbReference>
<keyword evidence="11" id="KW-0862">Zinc</keyword>
<dbReference type="PROSITE" id="PS00775">
    <property type="entry name" value="GLYCOSYL_HYDROL_F3"/>
    <property type="match status" value="1"/>
</dbReference>
<keyword evidence="12" id="KW-0067">ATP-binding</keyword>
<dbReference type="GO" id="GO:0004222">
    <property type="term" value="F:metalloendopeptidase activity"/>
    <property type="evidence" value="ECO:0007669"/>
    <property type="project" value="InterPro"/>
</dbReference>
<keyword evidence="10 18" id="KW-0378">Hydrolase</keyword>
<evidence type="ECO:0000256" key="10">
    <source>
        <dbReference type="ARBA" id="ARBA00022801"/>
    </source>
</evidence>
<dbReference type="FunFam" id="1.20.58.760:FF:000001">
    <property type="entry name" value="ATP-dependent zinc metalloprotease FtsH"/>
    <property type="match status" value="1"/>
</dbReference>
<gene>
    <name evidence="20" type="ORF">CHS0354_024011</name>
</gene>
<sequence>MATEHSFDVVSKVDMQEFDNALNQARKEIQQRYDLKDANASIEFNQKEMELVILSSNEMTLKSVIDVFHSKLIKRGIAIKTIDYGKTETASHQSVRQKATIKQGIDKELAKQINSAIKEMKLKVQSSVQGDVIRVSGRSIDDLQMVQSKLTNQTFALPLHGFRSEDDEYLQKLLRWAEEGKIGGIVSNKGHVVGAALQINRLQSLSKVPLIVSGDFEWGSTMRLDGGTEFPTAMSLAATRNSDFAFEIGKLIGQELKAIGFHINFAPVLDINNNPKNPIINTRSYSEHIDLINLMSGSFIRGLELNGIIAVVKHFPGHGNVTVDSHKELPTINSTRSDMDRVEFAPFKKAIESGIRAVMVGHLSVPLITGNSKLPATLSKIMVTNILKEDLGFKGIVITDALDMAGVRNNYADNEIAVMSLEAGCHVLLMPKDLDLAYNAVLNAVQFNKLSMSILDSAVLKVLKIKQFVGLQRKPFIDIYKLGFNVGRSWSKARSYAIQESAVTVLKNNKNVIPLDRSKKVLNISIQNTASCQTGKSFFNSLLRYSNKRNLKYIRIDNESTVYDHQMAVAESKKYDFVIISVYVESGSPEGLIQLKEMQNKLVSRLLTVRSKRRRVVLVSLGNPYLVGSHSSADAIICGYESTPMSEEAIAKIVYGRINISSRTLNIGKSKASLYESPDMNTKVTFRDVAGLNEAKEEVMEIVDFLKDPKRFTKLGGKLPKGVLLVGPPGTGKTLMAKAVAGEAGVPFFSLSGSDFVEMFVGVGAARVRDLFKNAKEKAPCIIFIDEIDAVGRSRGRGVMMGNNDERESTLNQLLVEMDGFATDKGVILIGATNRPDVLDSALLRPGRFDRQIVIDRPDMEGRIEIFKVHTKGMSVNESVNLRMLASQTPGFAGAEIANVCNEAALLASRRNKELIELIDFQDAIERVIAGLEKKNKVINIKERKIVAFHESGHAIVSWLMPPNDPVQKVSIVPRGVGALGYTINVPLEDRYLMTKNELIARMCGLLGGRVAEDIIFGEISTGAQNDLERITELAYNMVTVYGMSPEIGYLSFPNSNQNHYIYNPTGQRTFSEETSKLIDSAAKKLIDDATHTTKGLLELNKDKLNLMATELLQREVLNYSDLETILGKRHGDEPFKQANLNETNNNNAMTTETKNMNSDNSNIKHEERIELETAVEKIKISRNKVTS</sequence>
<dbReference type="SUPFAM" id="SSF140990">
    <property type="entry name" value="FtsH protease domain-like"/>
    <property type="match status" value="1"/>
</dbReference>
<dbReference type="InterPro" id="IPR005936">
    <property type="entry name" value="FtsH"/>
</dbReference>
<dbReference type="InterPro" id="IPR003593">
    <property type="entry name" value="AAA+_ATPase"/>
</dbReference>
<dbReference type="PROSITE" id="PS00674">
    <property type="entry name" value="AAA"/>
    <property type="match status" value="1"/>
</dbReference>
<evidence type="ECO:0000256" key="9">
    <source>
        <dbReference type="ARBA" id="ARBA00022741"/>
    </source>
</evidence>
<accession>A0AAE0VLN3</accession>
<evidence type="ECO:0000256" key="12">
    <source>
        <dbReference type="ARBA" id="ARBA00022840"/>
    </source>
</evidence>
<evidence type="ECO:0000256" key="11">
    <source>
        <dbReference type="ARBA" id="ARBA00022833"/>
    </source>
</evidence>
<dbReference type="InterPro" id="IPR037219">
    <property type="entry name" value="Peptidase_M41-like"/>
</dbReference>
<proteinExistence type="inferred from homology"/>
<dbReference type="PANTHER" id="PTHR43655:SF2">
    <property type="entry name" value="AFG3 LIKE MATRIX AAA PEPTIDASE SUBUNIT 2, ISOFORM A"/>
    <property type="match status" value="1"/>
</dbReference>
<keyword evidence="21" id="KW-1185">Reference proteome</keyword>
<dbReference type="InterPro" id="IPR027417">
    <property type="entry name" value="P-loop_NTPase"/>
</dbReference>
<dbReference type="SUPFAM" id="SSF89963">
    <property type="entry name" value="YajQ-like"/>
    <property type="match status" value="2"/>
</dbReference>
<dbReference type="InterPro" id="IPR003959">
    <property type="entry name" value="ATPase_AAA_core"/>
</dbReference>
<dbReference type="AlphaFoldDB" id="A0AAE0VLN3"/>
<dbReference type="Pfam" id="PF17862">
    <property type="entry name" value="AAA_lid_3"/>
    <property type="match status" value="1"/>
</dbReference>
<dbReference type="FunFam" id="1.10.8.60:FF:000001">
    <property type="entry name" value="ATP-dependent zinc metalloprotease FtsH"/>
    <property type="match status" value="1"/>
</dbReference>
<reference evidence="20" key="3">
    <citation type="submission" date="2023-05" db="EMBL/GenBank/DDBJ databases">
        <authorList>
            <person name="Smith C.H."/>
        </authorList>
    </citation>
    <scope>NUCLEOTIDE SEQUENCE</scope>
    <source>
        <strain evidence="20">CHS0354</strain>
        <tissue evidence="20">Mantle</tissue>
    </source>
</reference>
<reference evidence="20" key="2">
    <citation type="journal article" date="2021" name="Genome Biol. Evol.">
        <title>Developing a high-quality reference genome for a parasitic bivalve with doubly uniparental inheritance (Bivalvia: Unionida).</title>
        <authorList>
            <person name="Smith C.H."/>
        </authorList>
    </citation>
    <scope>NUCLEOTIDE SEQUENCE</scope>
    <source>
        <strain evidence="20">CHS0354</strain>
        <tissue evidence="20">Mantle</tissue>
    </source>
</reference>
<organism evidence="20 21">
    <name type="scientific">Potamilus streckersoni</name>
    <dbReference type="NCBI Taxonomy" id="2493646"/>
    <lineage>
        <taxon>Eukaryota</taxon>
        <taxon>Metazoa</taxon>
        <taxon>Spiralia</taxon>
        <taxon>Lophotrochozoa</taxon>
        <taxon>Mollusca</taxon>
        <taxon>Bivalvia</taxon>
        <taxon>Autobranchia</taxon>
        <taxon>Heteroconchia</taxon>
        <taxon>Palaeoheterodonta</taxon>
        <taxon>Unionida</taxon>
        <taxon>Unionoidea</taxon>
        <taxon>Unionidae</taxon>
        <taxon>Ambleminae</taxon>
        <taxon>Lampsilini</taxon>
        <taxon>Potamilus</taxon>
    </lineage>
</organism>
<dbReference type="Gene3D" id="3.40.50.1700">
    <property type="entry name" value="Glycoside hydrolase family 3 C-terminal domain"/>
    <property type="match status" value="1"/>
</dbReference>
<dbReference type="GO" id="GO:0005975">
    <property type="term" value="P:carbohydrate metabolic process"/>
    <property type="evidence" value="ECO:0007669"/>
    <property type="project" value="InterPro"/>
</dbReference>
<dbReference type="GO" id="GO:0016887">
    <property type="term" value="F:ATP hydrolysis activity"/>
    <property type="evidence" value="ECO:0007669"/>
    <property type="project" value="InterPro"/>
</dbReference>
<evidence type="ECO:0000256" key="5">
    <source>
        <dbReference type="ARBA" id="ARBA00010550"/>
    </source>
</evidence>
<dbReference type="PRINTS" id="PR00133">
    <property type="entry name" value="GLHYDRLASE3"/>
</dbReference>
<comment type="caution">
    <text evidence="20">The sequence shown here is derived from an EMBL/GenBank/DDBJ whole genome shotgun (WGS) entry which is preliminary data.</text>
</comment>
<keyword evidence="8" id="KW-0479">Metal-binding</keyword>
<comment type="similarity">
    <text evidence="3 18">Belongs to the glycosyl hydrolase 3 family.</text>
</comment>
<evidence type="ECO:0000256" key="1">
    <source>
        <dbReference type="ARBA" id="ARBA00001947"/>
    </source>
</evidence>
<evidence type="ECO:0000256" key="6">
    <source>
        <dbReference type="ARBA" id="ARBA00022670"/>
    </source>
</evidence>
<dbReference type="GO" id="GO:0006508">
    <property type="term" value="P:proteolysis"/>
    <property type="evidence" value="ECO:0007669"/>
    <property type="project" value="UniProtKB-KW"/>
</dbReference>
<dbReference type="Pfam" id="PF01915">
    <property type="entry name" value="Glyco_hydro_3_C"/>
    <property type="match status" value="1"/>
</dbReference>
<dbReference type="InterPro" id="IPR041569">
    <property type="entry name" value="AAA_lid_3"/>
</dbReference>
<comment type="subcellular location">
    <subcellularLocation>
        <location evidence="2">Membrane</location>
    </subcellularLocation>
</comment>
<feature type="domain" description="AAA+ ATPase" evidence="19">
    <location>
        <begin position="719"/>
        <end position="859"/>
    </location>
</feature>
<dbReference type="Gene3D" id="3.30.70.990">
    <property type="entry name" value="YajQ-like, domain 2"/>
    <property type="match status" value="1"/>
</dbReference>
<keyword evidence="16 18" id="KW-0326">Glycosidase</keyword>
<evidence type="ECO:0000313" key="21">
    <source>
        <dbReference type="Proteomes" id="UP001195483"/>
    </source>
</evidence>
<comment type="similarity">
    <text evidence="4">In the C-terminal section; belongs to the peptidase M41 family.</text>
</comment>
<dbReference type="GO" id="GO:0016020">
    <property type="term" value="C:membrane"/>
    <property type="evidence" value="ECO:0007669"/>
    <property type="project" value="UniProtKB-SubCell"/>
</dbReference>
<evidence type="ECO:0000256" key="16">
    <source>
        <dbReference type="ARBA" id="ARBA00023295"/>
    </source>
</evidence>
<dbReference type="NCBIfam" id="TIGR01241">
    <property type="entry name" value="FtsH_fam"/>
    <property type="match status" value="1"/>
</dbReference>
<evidence type="ECO:0000256" key="17">
    <source>
        <dbReference type="ARBA" id="ARBA00093450"/>
    </source>
</evidence>
<dbReference type="EMBL" id="JAEAOA010001427">
    <property type="protein sequence ID" value="KAK3582464.1"/>
    <property type="molecule type" value="Genomic_DNA"/>
</dbReference>
<dbReference type="InterPro" id="IPR050928">
    <property type="entry name" value="ATP-dep_Zn_Metalloprotease"/>
</dbReference>
<dbReference type="InterPro" id="IPR035571">
    <property type="entry name" value="UPF0234-like_C"/>
</dbReference>
<dbReference type="InterPro" id="IPR036881">
    <property type="entry name" value="Glyco_hydro_3_C_sf"/>
</dbReference>
<evidence type="ECO:0000256" key="18">
    <source>
        <dbReference type="RuleBase" id="RU361161"/>
    </source>
</evidence>
<dbReference type="InterPro" id="IPR036183">
    <property type="entry name" value="YajQ-like_sf"/>
</dbReference>
<comment type="cofactor">
    <cofactor evidence="1">
        <name>Zn(2+)</name>
        <dbReference type="ChEBI" id="CHEBI:29105"/>
    </cofactor>
</comment>
<keyword evidence="6" id="KW-0645">Protease</keyword>
<keyword evidence="7" id="KW-0812">Transmembrane</keyword>
<dbReference type="Gene3D" id="3.20.20.300">
    <property type="entry name" value="Glycoside hydrolase, family 3, N-terminal domain"/>
    <property type="match status" value="1"/>
</dbReference>
<dbReference type="Pfam" id="PF00933">
    <property type="entry name" value="Glyco_hydro_3"/>
    <property type="match status" value="1"/>
</dbReference>
<dbReference type="Gene3D" id="3.30.70.860">
    <property type="match status" value="1"/>
</dbReference>
<dbReference type="InterPro" id="IPR002772">
    <property type="entry name" value="Glyco_hydro_3_C"/>
</dbReference>
<evidence type="ECO:0000256" key="8">
    <source>
        <dbReference type="ARBA" id="ARBA00022723"/>
    </source>
</evidence>
<evidence type="ECO:0000256" key="3">
    <source>
        <dbReference type="ARBA" id="ARBA00005336"/>
    </source>
</evidence>
<evidence type="ECO:0000313" key="20">
    <source>
        <dbReference type="EMBL" id="KAK3582464.1"/>
    </source>
</evidence>
<dbReference type="PANTHER" id="PTHR43655">
    <property type="entry name" value="ATP-DEPENDENT PROTEASE"/>
    <property type="match status" value="1"/>
</dbReference>
<evidence type="ECO:0000256" key="13">
    <source>
        <dbReference type="ARBA" id="ARBA00022989"/>
    </source>
</evidence>
<dbReference type="GO" id="GO:0046872">
    <property type="term" value="F:metal ion binding"/>
    <property type="evidence" value="ECO:0007669"/>
    <property type="project" value="UniProtKB-KW"/>
</dbReference>
<evidence type="ECO:0000256" key="2">
    <source>
        <dbReference type="ARBA" id="ARBA00004370"/>
    </source>
</evidence>
<dbReference type="NCBIfam" id="NF003819">
    <property type="entry name" value="PRK05412.1"/>
    <property type="match status" value="1"/>
</dbReference>
<keyword evidence="9" id="KW-0547">Nucleotide-binding</keyword>
<dbReference type="InterPro" id="IPR019800">
    <property type="entry name" value="Glyco_hydro_3_AS"/>
</dbReference>
<dbReference type="CDD" id="cd11740">
    <property type="entry name" value="YajQ_like"/>
    <property type="match status" value="1"/>
</dbReference>
<comment type="similarity">
    <text evidence="5">In the N-terminal section; belongs to the AAA ATPase family.</text>
</comment>
<dbReference type="FunFam" id="3.40.50.300:FF:000001">
    <property type="entry name" value="ATP-dependent zinc metalloprotease FtsH"/>
    <property type="match status" value="1"/>
</dbReference>
<dbReference type="GO" id="GO:0010304">
    <property type="term" value="P:PSII associated light-harvesting complex II catabolic process"/>
    <property type="evidence" value="ECO:0007669"/>
    <property type="project" value="UniProtKB-ARBA"/>
</dbReference>
<dbReference type="Gene3D" id="3.40.50.300">
    <property type="entry name" value="P-loop containing nucleotide triphosphate hydrolases"/>
    <property type="match status" value="1"/>
</dbReference>
<dbReference type="InterPro" id="IPR017853">
    <property type="entry name" value="GH"/>
</dbReference>
<evidence type="ECO:0000256" key="4">
    <source>
        <dbReference type="ARBA" id="ARBA00010044"/>
    </source>
</evidence>
<dbReference type="Pfam" id="PF00004">
    <property type="entry name" value="AAA"/>
    <property type="match status" value="1"/>
</dbReference>
<dbReference type="InterPro" id="IPR036962">
    <property type="entry name" value="Glyco_hydro_3_N_sf"/>
</dbReference>
<dbReference type="SUPFAM" id="SSF52279">
    <property type="entry name" value="Beta-D-glucan exohydrolase, C-terminal domain"/>
    <property type="match status" value="1"/>
</dbReference>
<dbReference type="GO" id="GO:0004176">
    <property type="term" value="F:ATP-dependent peptidase activity"/>
    <property type="evidence" value="ECO:0007669"/>
    <property type="project" value="InterPro"/>
</dbReference>
<evidence type="ECO:0000256" key="14">
    <source>
        <dbReference type="ARBA" id="ARBA00023049"/>
    </source>
</evidence>
<dbReference type="SUPFAM" id="SSF51445">
    <property type="entry name" value="(Trans)glycosidases"/>
    <property type="match status" value="1"/>
</dbReference>